<dbReference type="RefSeq" id="XP_009155466.1">
    <property type="nucleotide sequence ID" value="XM_009157218.1"/>
</dbReference>
<name>H6BV90_EXODN</name>
<evidence type="ECO:0000313" key="3">
    <source>
        <dbReference type="Proteomes" id="UP000007304"/>
    </source>
</evidence>
<evidence type="ECO:0000313" key="2">
    <source>
        <dbReference type="EMBL" id="EHY55005.1"/>
    </source>
</evidence>
<feature type="region of interest" description="Disordered" evidence="1">
    <location>
        <begin position="92"/>
        <end position="113"/>
    </location>
</feature>
<dbReference type="GeneID" id="20307802"/>
<organism evidence="2 3">
    <name type="scientific">Exophiala dermatitidis (strain ATCC 34100 / CBS 525.76 / NIH/UT8656)</name>
    <name type="common">Black yeast</name>
    <name type="synonym">Wangiella dermatitidis</name>
    <dbReference type="NCBI Taxonomy" id="858893"/>
    <lineage>
        <taxon>Eukaryota</taxon>
        <taxon>Fungi</taxon>
        <taxon>Dikarya</taxon>
        <taxon>Ascomycota</taxon>
        <taxon>Pezizomycotina</taxon>
        <taxon>Eurotiomycetes</taxon>
        <taxon>Chaetothyriomycetidae</taxon>
        <taxon>Chaetothyriales</taxon>
        <taxon>Herpotrichiellaceae</taxon>
        <taxon>Exophiala</taxon>
    </lineage>
</organism>
<dbReference type="HOGENOM" id="CLU_2133526_0_0_1"/>
<reference evidence="2" key="1">
    <citation type="submission" date="2011-07" db="EMBL/GenBank/DDBJ databases">
        <title>The Genome Sequence of Exophiala (Wangiella) dermatitidis NIH/UT8656.</title>
        <authorList>
            <consortium name="The Broad Institute Genome Sequencing Platform"/>
            <person name="Cuomo C."/>
            <person name="Wang Z."/>
            <person name="Hunicke-Smith S."/>
            <person name="Szanislo P.J."/>
            <person name="Earl A."/>
            <person name="Young S.K."/>
            <person name="Zeng Q."/>
            <person name="Gargeya S."/>
            <person name="Fitzgerald M."/>
            <person name="Haas B."/>
            <person name="Abouelleil A."/>
            <person name="Alvarado L."/>
            <person name="Arachchi H.M."/>
            <person name="Berlin A."/>
            <person name="Brown A."/>
            <person name="Chapman S.B."/>
            <person name="Chen Z."/>
            <person name="Dunbar C."/>
            <person name="Freedman E."/>
            <person name="Gearin G."/>
            <person name="Gellesch M."/>
            <person name="Goldberg J."/>
            <person name="Griggs A."/>
            <person name="Gujja S."/>
            <person name="Heiman D."/>
            <person name="Howarth C."/>
            <person name="Larson L."/>
            <person name="Lui A."/>
            <person name="MacDonald P.J.P."/>
            <person name="Montmayeur A."/>
            <person name="Murphy C."/>
            <person name="Neiman D."/>
            <person name="Pearson M."/>
            <person name="Priest M."/>
            <person name="Roberts A."/>
            <person name="Saif S."/>
            <person name="Shea T."/>
            <person name="Shenoy N."/>
            <person name="Sisk P."/>
            <person name="Stolte C."/>
            <person name="Sykes S."/>
            <person name="Wortman J."/>
            <person name="Nusbaum C."/>
            <person name="Birren B."/>
        </authorList>
    </citation>
    <scope>NUCLEOTIDE SEQUENCE</scope>
    <source>
        <strain evidence="2">NIH/UT8656</strain>
    </source>
</reference>
<proteinExistence type="predicted"/>
<accession>H6BV90</accession>
<dbReference type="VEuPathDB" id="FungiDB:HMPREF1120_03163"/>
<gene>
    <name evidence="2" type="ORF">HMPREF1120_03163</name>
</gene>
<sequence>MQVCGLRHAAAKSHDRGRCNEGQMGCSFPRTSEHNLGGKAGLPPGGNLLTPWRESRSSAGYRRLGEDSSRRVRGLSGDHSYCAIIESDRRLTRAHAATSSNTRAPSRFSAPYR</sequence>
<dbReference type="AlphaFoldDB" id="H6BV90"/>
<dbReference type="EMBL" id="JH226132">
    <property type="protein sequence ID" value="EHY55005.1"/>
    <property type="molecule type" value="Genomic_DNA"/>
</dbReference>
<keyword evidence="3" id="KW-1185">Reference proteome</keyword>
<dbReference type="Proteomes" id="UP000007304">
    <property type="component" value="Unassembled WGS sequence"/>
</dbReference>
<protein>
    <submittedName>
        <fullName evidence="2">Uncharacterized protein</fullName>
    </submittedName>
</protein>
<dbReference type="InParanoid" id="H6BV90"/>
<evidence type="ECO:0000256" key="1">
    <source>
        <dbReference type="SAM" id="MobiDB-lite"/>
    </source>
</evidence>